<protein>
    <submittedName>
        <fullName evidence="1">Uncharacterized protein</fullName>
    </submittedName>
</protein>
<name>A0A2L1URR3_9GAMM</name>
<dbReference type="EMBL" id="CP019062">
    <property type="protein sequence ID" value="AVF35636.1"/>
    <property type="molecule type" value="Genomic_DNA"/>
</dbReference>
<dbReference type="Proteomes" id="UP000239197">
    <property type="component" value="Chromosome"/>
</dbReference>
<proteinExistence type="predicted"/>
<sequence>MLHWAQQGENAGYYKESWRHTKPFAQGILIFIYNHSKIMVNMNKVADCRFVEQNATALGI</sequence>
<gene>
    <name evidence="1" type="ORF">BV494_12170</name>
</gene>
<dbReference type="KEGG" id="rox:BV494_12170"/>
<reference evidence="2" key="1">
    <citation type="submission" date="2017-01" db="EMBL/GenBank/DDBJ databases">
        <title>Genome sequence of Rouxiella sp. ERMR1:05.</title>
        <authorList>
            <person name="Kumar R."/>
            <person name="Singh D."/>
            <person name="Kumar S."/>
        </authorList>
    </citation>
    <scope>NUCLEOTIDE SEQUENCE [LARGE SCALE GENOMIC DNA]</scope>
    <source>
        <strain evidence="2">ERMR1:05</strain>
    </source>
</reference>
<organism evidence="1 2">
    <name type="scientific">Rahnella sikkimica</name>
    <dbReference type="NCBI Taxonomy" id="1805933"/>
    <lineage>
        <taxon>Bacteria</taxon>
        <taxon>Pseudomonadati</taxon>
        <taxon>Pseudomonadota</taxon>
        <taxon>Gammaproteobacteria</taxon>
        <taxon>Enterobacterales</taxon>
        <taxon>Yersiniaceae</taxon>
        <taxon>Rahnella</taxon>
    </lineage>
</organism>
<accession>A0A2L1URR3</accession>
<evidence type="ECO:0000313" key="2">
    <source>
        <dbReference type="Proteomes" id="UP000239197"/>
    </source>
</evidence>
<keyword evidence="2" id="KW-1185">Reference proteome</keyword>
<dbReference type="AlphaFoldDB" id="A0A2L1URR3"/>
<evidence type="ECO:0000313" key="1">
    <source>
        <dbReference type="EMBL" id="AVF35636.1"/>
    </source>
</evidence>